<name>A0AAD5TM48_9FUNG</name>
<dbReference type="Proteomes" id="UP001212152">
    <property type="component" value="Unassembled WGS sequence"/>
</dbReference>
<feature type="region of interest" description="Disordered" evidence="2">
    <location>
        <begin position="1"/>
        <end position="23"/>
    </location>
</feature>
<evidence type="ECO:0000256" key="3">
    <source>
        <dbReference type="SAM" id="Phobius"/>
    </source>
</evidence>
<dbReference type="PANTHER" id="PTHR31600">
    <property type="entry name" value="TINY MACROCYSTS PROTEIN B-RELATED"/>
    <property type="match status" value="1"/>
</dbReference>
<protein>
    <recommendedName>
        <fullName evidence="4">TmcB/TmcC TPR repeats domain-containing protein</fullName>
    </recommendedName>
</protein>
<feature type="region of interest" description="Disordered" evidence="2">
    <location>
        <begin position="352"/>
        <end position="373"/>
    </location>
</feature>
<feature type="coiled-coil region" evidence="1">
    <location>
        <begin position="538"/>
        <end position="596"/>
    </location>
</feature>
<comment type="caution">
    <text evidence="5">The sequence shown here is derived from an EMBL/GenBank/DDBJ whole genome shotgun (WGS) entry which is preliminary data.</text>
</comment>
<feature type="region of interest" description="Disordered" evidence="2">
    <location>
        <begin position="929"/>
        <end position="954"/>
    </location>
</feature>
<dbReference type="InterPro" id="IPR003107">
    <property type="entry name" value="HAT"/>
</dbReference>
<feature type="transmembrane region" description="Helical" evidence="3">
    <location>
        <begin position="1152"/>
        <end position="1174"/>
    </location>
</feature>
<feature type="transmembrane region" description="Helical" evidence="3">
    <location>
        <begin position="291"/>
        <end position="309"/>
    </location>
</feature>
<dbReference type="GO" id="GO:0006396">
    <property type="term" value="P:RNA processing"/>
    <property type="evidence" value="ECO:0007669"/>
    <property type="project" value="InterPro"/>
</dbReference>
<feature type="compositionally biased region" description="Basic and acidic residues" evidence="2">
    <location>
        <begin position="1386"/>
        <end position="1399"/>
    </location>
</feature>
<dbReference type="InterPro" id="IPR052994">
    <property type="entry name" value="Tiny_macrocysts_regulators"/>
</dbReference>
<keyword evidence="3" id="KW-0812">Transmembrane</keyword>
<organism evidence="5 6">
    <name type="scientific">Geranomyces variabilis</name>
    <dbReference type="NCBI Taxonomy" id="109894"/>
    <lineage>
        <taxon>Eukaryota</taxon>
        <taxon>Fungi</taxon>
        <taxon>Fungi incertae sedis</taxon>
        <taxon>Chytridiomycota</taxon>
        <taxon>Chytridiomycota incertae sedis</taxon>
        <taxon>Chytridiomycetes</taxon>
        <taxon>Spizellomycetales</taxon>
        <taxon>Powellomycetaceae</taxon>
        <taxon>Geranomyces</taxon>
    </lineage>
</organism>
<accession>A0AAD5TM48</accession>
<feature type="region of interest" description="Disordered" evidence="2">
    <location>
        <begin position="1242"/>
        <end position="1281"/>
    </location>
</feature>
<dbReference type="InterPro" id="IPR057352">
    <property type="entry name" value="TPR_TmcB/C"/>
</dbReference>
<keyword evidence="3" id="KW-0472">Membrane</keyword>
<feature type="region of interest" description="Disordered" evidence="2">
    <location>
        <begin position="1322"/>
        <end position="1341"/>
    </location>
</feature>
<feature type="transmembrane region" description="Helical" evidence="3">
    <location>
        <begin position="870"/>
        <end position="888"/>
    </location>
</feature>
<evidence type="ECO:0000313" key="5">
    <source>
        <dbReference type="EMBL" id="KAJ3178578.1"/>
    </source>
</evidence>
<feature type="transmembrane region" description="Helical" evidence="3">
    <location>
        <begin position="151"/>
        <end position="172"/>
    </location>
</feature>
<evidence type="ECO:0000256" key="1">
    <source>
        <dbReference type="SAM" id="Coils"/>
    </source>
</evidence>
<feature type="compositionally biased region" description="Polar residues" evidence="2">
    <location>
        <begin position="1242"/>
        <end position="1253"/>
    </location>
</feature>
<keyword evidence="3" id="KW-1133">Transmembrane helix</keyword>
<feature type="transmembrane region" description="Helical" evidence="3">
    <location>
        <begin position="315"/>
        <end position="338"/>
    </location>
</feature>
<keyword evidence="6" id="KW-1185">Reference proteome</keyword>
<reference evidence="5" key="1">
    <citation type="submission" date="2020-05" db="EMBL/GenBank/DDBJ databases">
        <title>Phylogenomic resolution of chytrid fungi.</title>
        <authorList>
            <person name="Stajich J.E."/>
            <person name="Amses K."/>
            <person name="Simmons R."/>
            <person name="Seto K."/>
            <person name="Myers J."/>
            <person name="Bonds A."/>
            <person name="Quandt C.A."/>
            <person name="Barry K."/>
            <person name="Liu P."/>
            <person name="Grigoriev I."/>
            <person name="Longcore J.E."/>
            <person name="James T.Y."/>
        </authorList>
    </citation>
    <scope>NUCLEOTIDE SEQUENCE</scope>
    <source>
        <strain evidence="5">JEL0379</strain>
    </source>
</reference>
<dbReference type="PANTHER" id="PTHR31600:SF2">
    <property type="entry name" value="GAMETE ENRICHED GENE 10 PROTEIN-RELATED"/>
    <property type="match status" value="1"/>
</dbReference>
<feature type="transmembrane region" description="Helical" evidence="3">
    <location>
        <begin position="668"/>
        <end position="692"/>
    </location>
</feature>
<feature type="region of interest" description="Disordered" evidence="2">
    <location>
        <begin position="599"/>
        <end position="635"/>
    </location>
</feature>
<feature type="transmembrane region" description="Helical" evidence="3">
    <location>
        <begin position="193"/>
        <end position="218"/>
    </location>
</feature>
<dbReference type="Pfam" id="PF25474">
    <property type="entry name" value="TPR_TmcB"/>
    <property type="match status" value="1"/>
</dbReference>
<feature type="compositionally biased region" description="Acidic residues" evidence="2">
    <location>
        <begin position="934"/>
        <end position="953"/>
    </location>
</feature>
<feature type="domain" description="TmcB/TmcC TPR repeats" evidence="4">
    <location>
        <begin position="485"/>
        <end position="601"/>
    </location>
</feature>
<keyword evidence="1" id="KW-0175">Coiled coil</keyword>
<gene>
    <name evidence="5" type="ORF">HDU87_003401</name>
</gene>
<dbReference type="SMART" id="SM00386">
    <property type="entry name" value="HAT"/>
    <property type="match status" value="2"/>
</dbReference>
<proteinExistence type="predicted"/>
<evidence type="ECO:0000256" key="2">
    <source>
        <dbReference type="SAM" id="MobiDB-lite"/>
    </source>
</evidence>
<dbReference type="EMBL" id="JADGJQ010000025">
    <property type="protein sequence ID" value="KAJ3178578.1"/>
    <property type="molecule type" value="Genomic_DNA"/>
</dbReference>
<evidence type="ECO:0000313" key="6">
    <source>
        <dbReference type="Proteomes" id="UP001212152"/>
    </source>
</evidence>
<feature type="transmembrane region" description="Helical" evidence="3">
    <location>
        <begin position="109"/>
        <end position="131"/>
    </location>
</feature>
<sequence length="1447" mass="159872">MPGSTTSSGSSRSRSSSASGLSSVRGRGIADRIAKRYKTPFFSLLVTLVKDEAHNGIAILSLVGEWLQLLNFVFEKYDWGTVPGTTWALIISFAQFENIIIENISYNGLIALISIVLCLTGLVVWLSYYVFSGFFKGSFKAGIGPVRLLRALVSALLTVGFLPLYVPLLAVFNCNKSQSARTGYPACTEPLNLAYMVLALAGIVILLPFTYLATMTYFKPNSRTSSWTAKPNPRLELLELTAKVVLATMQMFLVDYPIVRAIFVFVLSIFISAVIWVFVPFYRKEMNYFKFILSIEFVWAAICLLPVAHYDNDSAGNTIMIIFFAGTPVAAALGLLLFRMRWRQAVDAFAPRSPEAGAKGPGSASLTTDVEGGSGPMSVERNVEEINRIQNATFRNANSLAVATRFLHENSSEEEIHRAELIYRRGMELFPDNPLLLVQAALFFTAYKDDNAMAVMLCQKVLKSNPPLDAEFTVFYLRRGGIFDSKNGGPRLDLVDQLDFKHLNKRAKNYHDEAKRKIGLFWKQLLIDQPQSVQIRLLNDLASQINKAEHRAQSAYEQICNKYPMGRHWIAYANFVEEVQNDVKRADEIYAQYEAAQAENESADEGDERGSSAGGSTAWRSGRRRSMSSSNKVVTRLSGLTKRERRAYREYHRQVMSLKSRALTRMGAITKALVVILSAVALAELVYCIVITNEILGKSDTVVYSSYRREAAVSLPAILRKMQAAAVAGNATEYASLQADGLAIVQPLPELQRVLFYDKMRDATQMNFWVTPSINVTHLMATMSDGTNIYQSVLVNLFDASTLMSSMGTLALGLDMQAMASSAFLDTYEPWYFTMLNVPNAIAFGFSSSTFSFVNSVRDQTQLVLSLEEYFLAIIGVSVILSGLLLFSPTMRRVEAERELSLRAFTKIPKSVAETIHLKYTHGLEGNVSGVFGADDDDMDNSDSEDEDEEEYDGGATVETSHAAVYRRMSRRIWAALFMIIVLFAGFFVGSHFTMLPLVDITTRINLSLRIRFGALRADYMVTELILDDTNIYPVPHSMMAIVAQDMYYQTVFRGPLVLGVSVSIPNGYVAIDSPLNPEIQSRLFAEDPVTGQSINSAMILLDGLTGMLASEPVVTADNVLVGYVRTTAAVVSDGMADVATLLRGLFVDGAAQVRAVTGALFAGIVASLFFIYLRVFRKMVRMLKEDKRSTMALLLLIPPQTAVELDIIKSVSHTETASAFDWIPQWMRTFARRAAKSTEQLTNARSVASTEQQNEDAKPGVSRSKTADSKLASPHMTAAPFQIQMSLTEVERGYGETRASTVSDPQRYMRPGAIFATTKMSDRSYSDSDDQPVFTESPPMVSTDNVFLPEEQGELITQGGPADPQASGRRRSRMDRSNSTPLIGDRQDLHAIPEHHGSGPEIAQTVQPSLGRSALRNSIGAASSNSPRRHEGVSWGKEGATPDVKQ</sequence>
<feature type="transmembrane region" description="Helical" evidence="3">
    <location>
        <begin position="258"/>
        <end position="279"/>
    </location>
</feature>
<feature type="transmembrane region" description="Helical" evidence="3">
    <location>
        <begin position="973"/>
        <end position="993"/>
    </location>
</feature>
<evidence type="ECO:0000259" key="4">
    <source>
        <dbReference type="Pfam" id="PF25474"/>
    </source>
</evidence>
<feature type="region of interest" description="Disordered" evidence="2">
    <location>
        <begin position="1355"/>
        <end position="1447"/>
    </location>
</feature>